<accession>A0A1S4DRX6</accession>
<evidence type="ECO:0000313" key="3">
    <source>
        <dbReference type="RefSeq" id="XP_016515889.1"/>
    </source>
</evidence>
<feature type="compositionally biased region" description="Polar residues" evidence="1">
    <location>
        <begin position="368"/>
        <end position="381"/>
    </location>
</feature>
<organism evidence="3">
    <name type="scientific">Nicotiana tabacum</name>
    <name type="common">Common tobacco</name>
    <dbReference type="NCBI Taxonomy" id="4097"/>
    <lineage>
        <taxon>Eukaryota</taxon>
        <taxon>Viridiplantae</taxon>
        <taxon>Streptophyta</taxon>
        <taxon>Embryophyta</taxon>
        <taxon>Tracheophyta</taxon>
        <taxon>Spermatophyta</taxon>
        <taxon>Magnoliopsida</taxon>
        <taxon>eudicotyledons</taxon>
        <taxon>Gunneridae</taxon>
        <taxon>Pentapetalae</taxon>
        <taxon>asterids</taxon>
        <taxon>lamiids</taxon>
        <taxon>Solanales</taxon>
        <taxon>Solanaceae</taxon>
        <taxon>Nicotianoideae</taxon>
        <taxon>Nicotianeae</taxon>
        <taxon>Nicotiana</taxon>
    </lineage>
</organism>
<protein>
    <recommendedName>
        <fullName evidence="2">DUF4283 domain-containing protein</fullName>
    </recommendedName>
</protein>
<dbReference type="InterPro" id="IPR025558">
    <property type="entry name" value="DUF4283"/>
</dbReference>
<feature type="region of interest" description="Disordered" evidence="1">
    <location>
        <begin position="400"/>
        <end position="421"/>
    </location>
</feature>
<dbReference type="KEGG" id="nta:107832538"/>
<feature type="compositionally biased region" description="Low complexity" evidence="1">
    <location>
        <begin position="341"/>
        <end position="350"/>
    </location>
</feature>
<dbReference type="Pfam" id="PF14111">
    <property type="entry name" value="DUF4283"/>
    <property type="match status" value="1"/>
</dbReference>
<reference evidence="3" key="1">
    <citation type="submission" date="2025-08" db="UniProtKB">
        <authorList>
            <consortium name="RefSeq"/>
        </authorList>
    </citation>
    <scope>IDENTIFICATION</scope>
</reference>
<feature type="region of interest" description="Disordered" evidence="1">
    <location>
        <begin position="301"/>
        <end position="320"/>
    </location>
</feature>
<gene>
    <name evidence="3" type="primary">LOC107832538</name>
</gene>
<dbReference type="PaxDb" id="4097-A0A1S4DRX6"/>
<name>A0A1S4DRX6_TOBAC</name>
<dbReference type="RefSeq" id="XP_016515889.1">
    <property type="nucleotide sequence ID" value="XM_016660403.1"/>
</dbReference>
<evidence type="ECO:0000259" key="2">
    <source>
        <dbReference type="Pfam" id="PF14111"/>
    </source>
</evidence>
<sequence length="421" mass="47693">MGSAPTIIQGQDKKDPTELVKIQAPIAQMKETHADLAIKEADAATAARKLTFSSTTTKPTLAEIVQGNRSVQQGMKLNYYPPIIKDGKKIVRLNQVEVEEQSRRWSTSLIGYVIGGSPQFKEMLKFVYGVWQFVTTPQVLIHDEGYFIFKFESDEDRDTVLHNGPYTFNNRPMILKKWDPDFQMSKENTKNIPVWVNFPELPIKFWTVENLGRIASSIGNPICTDKLTAQEARISYARMLIEMDVSQPLPETILIELAEGNNREQKLSYDWHPNYCQDCLVIGHGTGECRVPAEVRTKPKTMVKNQKDIQQKRGGKLQTKWMAKPKATGEAQEQESNNAQVTTTEEVVTTGSENQEKEEFQVAKSKGKQVQSPRTKNSIRSMSDEAIESFLHQNRFKALRIKEGKDVNQTSKGRVPLAHPP</sequence>
<dbReference type="PANTHER" id="PTHR33233">
    <property type="entry name" value="ENDONUCLEASE/EXONUCLEASE/PHOSPHATASE"/>
    <property type="match status" value="1"/>
</dbReference>
<proteinExistence type="predicted"/>
<dbReference type="PANTHER" id="PTHR33233:SF14">
    <property type="entry name" value="ENDONUCLEASE_EXONUCLEASE_PHOSPHATASE"/>
    <property type="match status" value="1"/>
</dbReference>
<dbReference type="OrthoDB" id="1302923at2759"/>
<feature type="region of interest" description="Disordered" evidence="1">
    <location>
        <begin position="326"/>
        <end position="381"/>
    </location>
</feature>
<dbReference type="OMA" id="QMKETHA"/>
<dbReference type="AlphaFoldDB" id="A0A1S4DRX6"/>
<feature type="domain" description="DUF4283" evidence="2">
    <location>
        <begin position="103"/>
        <end position="184"/>
    </location>
</feature>
<evidence type="ECO:0000256" key="1">
    <source>
        <dbReference type="SAM" id="MobiDB-lite"/>
    </source>
</evidence>